<feature type="domain" description="Recombinase" evidence="2">
    <location>
        <begin position="176"/>
        <end position="280"/>
    </location>
</feature>
<dbReference type="KEGG" id="nwi:Nwi_1951"/>
<dbReference type="InterPro" id="IPR011109">
    <property type="entry name" value="DNA_bind_recombinase_dom"/>
</dbReference>
<dbReference type="Gene3D" id="3.40.50.1390">
    <property type="entry name" value="Resolvase, N-terminal catalytic domain"/>
    <property type="match status" value="1"/>
</dbReference>
<gene>
    <name evidence="3" type="ordered locus">Nwi_1951</name>
</gene>
<evidence type="ECO:0000313" key="3">
    <source>
        <dbReference type="EMBL" id="ABA05211.1"/>
    </source>
</evidence>
<dbReference type="GO" id="GO:0000150">
    <property type="term" value="F:DNA strand exchange activity"/>
    <property type="evidence" value="ECO:0007669"/>
    <property type="project" value="InterPro"/>
</dbReference>
<proteinExistence type="predicted"/>
<dbReference type="InterPro" id="IPR038109">
    <property type="entry name" value="DNA_bind_recomb_sf"/>
</dbReference>
<dbReference type="GO" id="GO:0003677">
    <property type="term" value="F:DNA binding"/>
    <property type="evidence" value="ECO:0007669"/>
    <property type="project" value="InterPro"/>
</dbReference>
<accession>Q3SR80</accession>
<dbReference type="HOGENOM" id="CLU_010686_18_15_5"/>
<dbReference type="Proteomes" id="UP000002531">
    <property type="component" value="Chromosome"/>
</dbReference>
<keyword evidence="4" id="KW-1185">Reference proteome</keyword>
<dbReference type="InterPro" id="IPR050639">
    <property type="entry name" value="SSR_resolvase"/>
</dbReference>
<name>Q3SR80_NITWN</name>
<dbReference type="RefSeq" id="WP_011315202.1">
    <property type="nucleotide sequence ID" value="NC_007406.1"/>
</dbReference>
<reference evidence="3 4" key="1">
    <citation type="journal article" date="2006" name="Appl. Environ. Microbiol.">
        <title>Genome sequence of the chemolithoautotrophic nitrite-oxidizing bacterium Nitrobacter winogradskyi Nb-255.</title>
        <authorList>
            <person name="Starkenburg S.R."/>
            <person name="Chain P.S."/>
            <person name="Sayavedra-Soto L.A."/>
            <person name="Hauser L."/>
            <person name="Land M.L."/>
            <person name="Larimer F.W."/>
            <person name="Malfatti S.A."/>
            <person name="Klotz M.G."/>
            <person name="Bottomley P.J."/>
            <person name="Arp D.J."/>
            <person name="Hickey W.J."/>
        </authorList>
    </citation>
    <scope>NUCLEOTIDE SEQUENCE [LARGE SCALE GENOMIC DNA]</scope>
    <source>
        <strain evidence="4">ATCC 25391 / DSM 10237 / CIP 104748 / NCIMB 11846 / Nb-255</strain>
    </source>
</reference>
<dbReference type="InterPro" id="IPR006119">
    <property type="entry name" value="Resolv_N"/>
</dbReference>
<protein>
    <submittedName>
        <fullName evidence="3">Resolvase</fullName>
    </submittedName>
</protein>
<dbReference type="SUPFAM" id="SSF53041">
    <property type="entry name" value="Resolvase-like"/>
    <property type="match status" value="1"/>
</dbReference>
<dbReference type="PANTHER" id="PTHR30461">
    <property type="entry name" value="DNA-INVERTASE FROM LAMBDOID PROPHAGE"/>
    <property type="match status" value="1"/>
</dbReference>
<dbReference type="Pfam" id="PF07508">
    <property type="entry name" value="Recombinase"/>
    <property type="match status" value="1"/>
</dbReference>
<dbReference type="Gene3D" id="3.90.1750.20">
    <property type="entry name" value="Putative Large Serine Recombinase, Chain B, Domain 2"/>
    <property type="match status" value="1"/>
</dbReference>
<feature type="domain" description="Resolvase/invertase-type recombinase catalytic" evidence="1">
    <location>
        <begin position="16"/>
        <end position="168"/>
    </location>
</feature>
<dbReference type="SMART" id="SM00857">
    <property type="entry name" value="Resolvase"/>
    <property type="match status" value="1"/>
</dbReference>
<dbReference type="STRING" id="323098.Nwi_1951"/>
<dbReference type="InterPro" id="IPR036162">
    <property type="entry name" value="Resolvase-like_N_sf"/>
</dbReference>
<organism evidence="3 4">
    <name type="scientific">Nitrobacter winogradskyi (strain ATCC 25391 / DSM 10237 / CIP 104748 / NCIMB 11846 / Nb-255)</name>
    <dbReference type="NCBI Taxonomy" id="323098"/>
    <lineage>
        <taxon>Bacteria</taxon>
        <taxon>Pseudomonadati</taxon>
        <taxon>Pseudomonadota</taxon>
        <taxon>Alphaproteobacteria</taxon>
        <taxon>Hyphomicrobiales</taxon>
        <taxon>Nitrobacteraceae</taxon>
        <taxon>Nitrobacter</taxon>
    </lineage>
</organism>
<dbReference type="AlphaFoldDB" id="Q3SR80"/>
<dbReference type="CDD" id="cd03768">
    <property type="entry name" value="SR_ResInv"/>
    <property type="match status" value="1"/>
</dbReference>
<evidence type="ECO:0000259" key="1">
    <source>
        <dbReference type="PROSITE" id="PS51736"/>
    </source>
</evidence>
<evidence type="ECO:0000259" key="2">
    <source>
        <dbReference type="PROSITE" id="PS51737"/>
    </source>
</evidence>
<dbReference type="PANTHER" id="PTHR30461:SF23">
    <property type="entry name" value="DNA RECOMBINASE-RELATED"/>
    <property type="match status" value="1"/>
</dbReference>
<dbReference type="eggNOG" id="COG1961">
    <property type="taxonomic scope" value="Bacteria"/>
</dbReference>
<dbReference type="PROSITE" id="PS51736">
    <property type="entry name" value="RECOMBINASES_3"/>
    <property type="match status" value="1"/>
</dbReference>
<dbReference type="PROSITE" id="PS51737">
    <property type="entry name" value="RECOMBINASE_DNA_BIND"/>
    <property type="match status" value="1"/>
</dbReference>
<dbReference type="OrthoDB" id="7475655at2"/>
<evidence type="ECO:0000313" key="4">
    <source>
        <dbReference type="Proteomes" id="UP000002531"/>
    </source>
</evidence>
<dbReference type="EMBL" id="CP000115">
    <property type="protein sequence ID" value="ABA05211.1"/>
    <property type="molecule type" value="Genomic_DNA"/>
</dbReference>
<sequence length="445" mass="49764">MIRHQEAVAVMSRRQRCAIYTRKSSEEGLDMEFNSLDAQREACESFVTSQKAEGWATIRERYDDGGFSGGTLERPGLKRLIQDVEAGLIDVIVVYKIDRLSRSLMDFARLVEIFDRSQVTFVSVTQSFNTTTSMGRLTLNILLSFAQFEREVIGERIRDKVAASRKRGMWMGGHVPLGYDVRDRKLVVNEAEAATVRMIFERFVAIGSATTLAKALAAEGVLNKRGKQIDKGFLYKLINNRLYLGEAVHKGTAYPGEHEAILDQALWDKVHGILQESPRRRAKNTRRQAPALLKGIIFTDTGTAMTPTATKKGTRLYRYYASMDLIRNRPTGDASGPLRLPAGMVEDAVVGEIRRMIRAPEIAARTIKALREESSIVDEKAVVKALGEFDQLWAALYPAEQTRIVQLLVERVTVGEDGIAVDLRHEGLGSVLRDMMAPRRTEACA</sequence>
<dbReference type="Pfam" id="PF00239">
    <property type="entry name" value="Resolvase"/>
    <property type="match status" value="1"/>
</dbReference>